<dbReference type="AlphaFoldDB" id="A0A1H1UPW5"/>
<keyword evidence="4" id="KW-1185">Reference proteome</keyword>
<dbReference type="GO" id="GO:0016740">
    <property type="term" value="F:transferase activity"/>
    <property type="evidence" value="ECO:0007669"/>
    <property type="project" value="UniProtKB-KW"/>
</dbReference>
<name>A0A1H1UPW5_9PSED</name>
<dbReference type="InterPro" id="IPR036868">
    <property type="entry name" value="TusA-like_sf"/>
</dbReference>
<dbReference type="CDD" id="cd00291">
    <property type="entry name" value="SirA_YedF_YeeD"/>
    <property type="match status" value="1"/>
</dbReference>
<feature type="domain" description="UPF0033" evidence="2">
    <location>
        <begin position="15"/>
        <end position="39"/>
    </location>
</feature>
<evidence type="ECO:0000313" key="4">
    <source>
        <dbReference type="Proteomes" id="UP000243359"/>
    </source>
</evidence>
<protein>
    <submittedName>
        <fullName evidence="3">TusA-related sulfurtransferase</fullName>
    </submittedName>
</protein>
<dbReference type="PANTHER" id="PTHR33279">
    <property type="entry name" value="SULFUR CARRIER PROTEIN YEDF-RELATED"/>
    <property type="match status" value="1"/>
</dbReference>
<dbReference type="EMBL" id="LT629751">
    <property type="protein sequence ID" value="SDS74320.1"/>
    <property type="molecule type" value="Genomic_DNA"/>
</dbReference>
<gene>
    <name evidence="3" type="ORF">SAMN05216221_2516</name>
</gene>
<dbReference type="PROSITE" id="PS01148">
    <property type="entry name" value="UPF0033"/>
    <property type="match status" value="1"/>
</dbReference>
<dbReference type="OrthoDB" id="9797551at2"/>
<evidence type="ECO:0000313" key="3">
    <source>
        <dbReference type="EMBL" id="SDS74320.1"/>
    </source>
</evidence>
<evidence type="ECO:0000256" key="1">
    <source>
        <dbReference type="ARBA" id="ARBA00008984"/>
    </source>
</evidence>
<dbReference type="STRING" id="1392877.SAMN05216221_2516"/>
<dbReference type="RefSeq" id="WP_090349260.1">
    <property type="nucleotide sequence ID" value="NZ_LT629751.1"/>
</dbReference>
<comment type="similarity">
    <text evidence="1">Belongs to the sulfur carrier protein TusA family.</text>
</comment>
<dbReference type="InterPro" id="IPR001455">
    <property type="entry name" value="TusA-like"/>
</dbReference>
<keyword evidence="3" id="KW-0808">Transferase</keyword>
<proteinExistence type="inferred from homology"/>
<evidence type="ECO:0000259" key="2">
    <source>
        <dbReference type="PROSITE" id="PS01148"/>
    </source>
</evidence>
<dbReference type="PANTHER" id="PTHR33279:SF2">
    <property type="entry name" value="SULFUR CARRIER PROTEIN TUSA"/>
    <property type="match status" value="1"/>
</dbReference>
<organism evidence="3 4">
    <name type="scientific">Pseudomonas oryzae</name>
    <dbReference type="NCBI Taxonomy" id="1392877"/>
    <lineage>
        <taxon>Bacteria</taxon>
        <taxon>Pseudomonadati</taxon>
        <taxon>Pseudomonadota</taxon>
        <taxon>Gammaproteobacteria</taxon>
        <taxon>Pseudomonadales</taxon>
        <taxon>Pseudomonadaceae</taxon>
        <taxon>Pseudomonas</taxon>
    </lineage>
</organism>
<dbReference type="Pfam" id="PF01206">
    <property type="entry name" value="TusA"/>
    <property type="match status" value="1"/>
</dbReference>
<reference evidence="4" key="1">
    <citation type="submission" date="2016-10" db="EMBL/GenBank/DDBJ databases">
        <authorList>
            <person name="Varghese N."/>
            <person name="Submissions S."/>
        </authorList>
    </citation>
    <scope>NUCLEOTIDE SEQUENCE [LARGE SCALE GENOMIC DNA]</scope>
    <source>
        <strain evidence="4">KCTC 32247</strain>
    </source>
</reference>
<dbReference type="Proteomes" id="UP000243359">
    <property type="component" value="Chromosome I"/>
</dbReference>
<dbReference type="Gene3D" id="3.30.110.40">
    <property type="entry name" value="TusA-like domain"/>
    <property type="match status" value="1"/>
</dbReference>
<accession>A0A1H1UPW5</accession>
<dbReference type="SUPFAM" id="SSF64307">
    <property type="entry name" value="SirA-like"/>
    <property type="match status" value="1"/>
</dbReference>
<sequence>MTDTAALPPVHDAELDASGLSCPLPLLKAKLELNRLPSGAVLKVIATDAGSQRDFRAFARLAGHELLREEEEAGCFRYWLRKA</sequence>